<dbReference type="Proteomes" id="UP000708208">
    <property type="component" value="Unassembled WGS sequence"/>
</dbReference>
<dbReference type="EMBL" id="CAJVCH010051809">
    <property type="protein sequence ID" value="CAG7718232.1"/>
    <property type="molecule type" value="Genomic_DNA"/>
</dbReference>
<comment type="caution">
    <text evidence="6">The sequence shown here is derived from an EMBL/GenBank/DDBJ whole genome shotgun (WGS) entry which is preliminary data.</text>
</comment>
<evidence type="ECO:0000256" key="3">
    <source>
        <dbReference type="ARBA" id="ARBA00022723"/>
    </source>
</evidence>
<sequence length="384" mass="44227">MASVLSKRFSKNMRTFQKGHLFSNFKLLSSVPHMSKMSTAQILDTRRQRSHLCSETELKEFKALFPTVVKDLTTIPALMPITDTNKWMEQVYDYGIRQENTLWAEQMILANRMLSSNKHSTSWKTLVHIYACSLHLNCVGNLMVDEIVTHSETDFGREGSCNLSGDKHISMCDSILVTNSCSLLLKKYFGNLDFYTDLLKLRSEMMYSIPFGRHLALVHRKDFRNFNTEIFNKITRFSTALPGFFEPVAAIMIMNGCKETTLLNHAKAISVEIGCLHNMYVDFSDFCNNTKEYTQNIQDGDPTWMLAEAMENSSNAQRTILLENYGQKNEKSVAKVQEVFAELDLETRFQRRKDDTAEIVHTIADKLTEVQLQKYYETLWSGLF</sequence>
<dbReference type="PANTHER" id="PTHR11525">
    <property type="entry name" value="FARNESYL-PYROPHOSPHATE SYNTHETASE"/>
    <property type="match status" value="1"/>
</dbReference>
<keyword evidence="4" id="KW-0460">Magnesium</keyword>
<comment type="pathway">
    <text evidence="5">Pheromone biosynthesis.</text>
</comment>
<keyword evidence="7" id="KW-1185">Reference proteome</keyword>
<evidence type="ECO:0000256" key="1">
    <source>
        <dbReference type="ARBA" id="ARBA00001946"/>
    </source>
</evidence>
<reference evidence="6" key="1">
    <citation type="submission" date="2021-06" db="EMBL/GenBank/DDBJ databases">
        <authorList>
            <person name="Hodson N. C."/>
            <person name="Mongue J. A."/>
            <person name="Jaron S. K."/>
        </authorList>
    </citation>
    <scope>NUCLEOTIDE SEQUENCE</scope>
</reference>
<organism evidence="6 7">
    <name type="scientific">Allacma fusca</name>
    <dbReference type="NCBI Taxonomy" id="39272"/>
    <lineage>
        <taxon>Eukaryota</taxon>
        <taxon>Metazoa</taxon>
        <taxon>Ecdysozoa</taxon>
        <taxon>Arthropoda</taxon>
        <taxon>Hexapoda</taxon>
        <taxon>Collembola</taxon>
        <taxon>Symphypleona</taxon>
        <taxon>Sminthuridae</taxon>
        <taxon>Allacma</taxon>
    </lineage>
</organism>
<evidence type="ECO:0000313" key="6">
    <source>
        <dbReference type="EMBL" id="CAG7718232.1"/>
    </source>
</evidence>
<protein>
    <submittedName>
        <fullName evidence="6">Uncharacterized protein</fullName>
    </submittedName>
</protein>
<dbReference type="PANTHER" id="PTHR11525:SF0">
    <property type="entry name" value="FARNESYL PYROPHOSPHATE SYNTHASE"/>
    <property type="match status" value="1"/>
</dbReference>
<name>A0A8J2NTY4_9HEXA</name>
<dbReference type="GO" id="GO:0004161">
    <property type="term" value="F:dimethylallyltranstransferase activity"/>
    <property type="evidence" value="ECO:0007669"/>
    <property type="project" value="TreeGrafter"/>
</dbReference>
<comment type="cofactor">
    <cofactor evidence="1">
        <name>Mg(2+)</name>
        <dbReference type="ChEBI" id="CHEBI:18420"/>
    </cofactor>
</comment>
<evidence type="ECO:0000313" key="7">
    <source>
        <dbReference type="Proteomes" id="UP000708208"/>
    </source>
</evidence>
<evidence type="ECO:0000256" key="2">
    <source>
        <dbReference type="ARBA" id="ARBA00022679"/>
    </source>
</evidence>
<dbReference type="AlphaFoldDB" id="A0A8J2NTY4"/>
<dbReference type="Pfam" id="PF00348">
    <property type="entry name" value="polyprenyl_synt"/>
    <property type="match status" value="1"/>
</dbReference>
<dbReference type="InterPro" id="IPR000092">
    <property type="entry name" value="Polyprenyl_synt"/>
</dbReference>
<dbReference type="GO" id="GO:0005737">
    <property type="term" value="C:cytoplasm"/>
    <property type="evidence" value="ECO:0007669"/>
    <property type="project" value="TreeGrafter"/>
</dbReference>
<keyword evidence="3" id="KW-0479">Metal-binding</keyword>
<gene>
    <name evidence="6" type="ORF">AFUS01_LOCUS7641</name>
</gene>
<dbReference type="GO" id="GO:0004337">
    <property type="term" value="F:(2E,6E)-farnesyl diphosphate synthase activity"/>
    <property type="evidence" value="ECO:0007669"/>
    <property type="project" value="TreeGrafter"/>
</dbReference>
<proteinExistence type="predicted"/>
<keyword evidence="2" id="KW-0808">Transferase</keyword>
<dbReference type="GO" id="GO:0045337">
    <property type="term" value="P:farnesyl diphosphate biosynthetic process"/>
    <property type="evidence" value="ECO:0007669"/>
    <property type="project" value="TreeGrafter"/>
</dbReference>
<evidence type="ECO:0000256" key="4">
    <source>
        <dbReference type="ARBA" id="ARBA00022842"/>
    </source>
</evidence>
<dbReference type="GO" id="GO:0046872">
    <property type="term" value="F:metal ion binding"/>
    <property type="evidence" value="ECO:0007669"/>
    <property type="project" value="UniProtKB-KW"/>
</dbReference>
<dbReference type="InterPro" id="IPR039702">
    <property type="entry name" value="FPS1-like"/>
</dbReference>
<accession>A0A8J2NTY4</accession>
<evidence type="ECO:0000256" key="5">
    <source>
        <dbReference type="ARBA" id="ARBA00033740"/>
    </source>
</evidence>